<evidence type="ECO:0000313" key="2">
    <source>
        <dbReference type="Proteomes" id="UP001204445"/>
    </source>
</evidence>
<dbReference type="Gene3D" id="3.40.720.10">
    <property type="entry name" value="Alkaline Phosphatase, subunit A"/>
    <property type="match status" value="1"/>
</dbReference>
<dbReference type="AlphaFoldDB" id="A0AAE3HLD4"/>
<dbReference type="Proteomes" id="UP001204445">
    <property type="component" value="Unassembled WGS sequence"/>
</dbReference>
<dbReference type="RefSeq" id="WP_259055076.1">
    <property type="nucleotide sequence ID" value="NZ_JANUCT010000008.1"/>
</dbReference>
<comment type="caution">
    <text evidence="1">The sequence shown here is derived from an EMBL/GenBank/DDBJ whole genome shotgun (WGS) entry which is preliminary data.</text>
</comment>
<organism evidence="1 2">
    <name type="scientific">Methylohalomonas lacus</name>
    <dbReference type="NCBI Taxonomy" id="398773"/>
    <lineage>
        <taxon>Bacteria</taxon>
        <taxon>Pseudomonadati</taxon>
        <taxon>Pseudomonadota</taxon>
        <taxon>Gammaproteobacteria</taxon>
        <taxon>Methylohalomonadales</taxon>
        <taxon>Methylohalomonadaceae</taxon>
        <taxon>Methylohalomonas</taxon>
    </lineage>
</organism>
<dbReference type="InterPro" id="IPR017850">
    <property type="entry name" value="Alkaline_phosphatase_core_sf"/>
</dbReference>
<accession>A0AAE3HLD4</accession>
<proteinExistence type="predicted"/>
<dbReference type="EMBL" id="JANUCT010000008">
    <property type="protein sequence ID" value="MCS3903363.1"/>
    <property type="molecule type" value="Genomic_DNA"/>
</dbReference>
<reference evidence="1" key="1">
    <citation type="submission" date="2022-08" db="EMBL/GenBank/DDBJ databases">
        <title>Genomic Encyclopedia of Type Strains, Phase III (KMG-III): the genomes of soil and plant-associated and newly described type strains.</title>
        <authorList>
            <person name="Whitman W."/>
        </authorList>
    </citation>
    <scope>NUCLEOTIDE SEQUENCE</scope>
    <source>
        <strain evidence="1">HMT 1</strain>
    </source>
</reference>
<keyword evidence="2" id="KW-1185">Reference proteome</keyword>
<dbReference type="InterPro" id="IPR002591">
    <property type="entry name" value="Phosphodiest/P_Trfase"/>
</dbReference>
<sequence>MSNRRILMIGLDGFEPSLAESWMQQGEMPNLARLYQNSANFALDHGRAKYSGLAWEHVSSGLSPADSGRWSAVTFNTSDYSVRQDPTSMRPFFADITSPTVIFDTPYCDLSQAPNVMGMTNWGAHDPGVPTYSRPGNLQAILRERFGPYPAPEWIYGMAWPSVDKTKHMSDALVRAVDTRSQAAVWLLGEHLPDWQLAMVVVSECHSGIEALWHGIDPEHPLHGIASAPVAARGMRRIYRAIDKLIGDLVNNFPDATIVAFGMHGMGANNADIASMVLLPELLYRNAFGKSYLRSRQWPVQLPDTTPLLDETFSWNQAMREAIPGPKTRKQRLLRLFPKFGQARQSASPPLDWMPAARYRSFWSHMPAFALPSFYDGRIRINLRDRESHGKVSRSNYAAKCEELVELLQVCRDLQTDRPIIDTIVRGADDPMQLTATEADLYITWQGAPLGLSHPVLGDIGPIPYRRTGGHTGPYGFLCTAGEGIRPTDRGITSSFNVVPTVLDLLGETIPQHISGQSLATTLFN</sequence>
<protein>
    <submittedName>
        <fullName evidence="1">AlkP superfamily phosphohydrolase/phosphomutase</fullName>
    </submittedName>
</protein>
<dbReference type="Pfam" id="PF01663">
    <property type="entry name" value="Phosphodiest"/>
    <property type="match status" value="1"/>
</dbReference>
<gene>
    <name evidence="1" type="ORF">J2T55_001384</name>
</gene>
<dbReference type="SUPFAM" id="SSF53649">
    <property type="entry name" value="Alkaline phosphatase-like"/>
    <property type="match status" value="1"/>
</dbReference>
<name>A0AAE3HLD4_9GAMM</name>
<evidence type="ECO:0000313" key="1">
    <source>
        <dbReference type="EMBL" id="MCS3903363.1"/>
    </source>
</evidence>